<comment type="caution">
    <text evidence="7">The sequence shown here is derived from an EMBL/GenBank/DDBJ whole genome shotgun (WGS) entry which is preliminary data.</text>
</comment>
<feature type="transmembrane region" description="Helical" evidence="6">
    <location>
        <begin position="357"/>
        <end position="377"/>
    </location>
</feature>
<feature type="transmembrane region" description="Helical" evidence="6">
    <location>
        <begin position="20"/>
        <end position="38"/>
    </location>
</feature>
<keyword evidence="2 6" id="KW-0813">Transport</keyword>
<sequence length="420" mass="44247">MTATQPAPSTIEELRARGRVRGRLAFFGPAIVAAIAYVDPGNFATNFSAGAEFGYLLLWVIVAANLLAMLIQTLSAKLGLATGRNLPEMCRERFPRPVTRVMWVQAELVAIATDLAEVIGGAIALHLLFGIPLLTGGVITGIVAFALLGLQGRGYRPFELAIAGLFGVILLGFLSTVLRIGVDPSAAAAGLVPRFEGTDSLLLATGILGATVMPHVIYLHSALTNTRVPATTVSERRFLLRYQQIDVLIGMGLAGLVNASMLVISAALFFGSGVPDTDTLEGVYAGLARVLDQPAAFAFALALLASGFASSGVGTYAGQVVMQGFIRRRIPLLLRRLLTLAPALVVLGIGVDPTEALVLSQVVLSFGIPFALVPLVLLTRNRDIMAELVNRRLTTTVAGLAAAVIILLNGFLIWRTISGV</sequence>
<keyword evidence="6" id="KW-0406">Ion transport</keyword>
<evidence type="ECO:0000256" key="1">
    <source>
        <dbReference type="ARBA" id="ARBA00004141"/>
    </source>
</evidence>
<feature type="transmembrane region" description="Helical" evidence="6">
    <location>
        <begin position="101"/>
        <end position="123"/>
    </location>
</feature>
<organism evidence="7 8">
    <name type="scientific">Pseudonocardia alaniniphila</name>
    <dbReference type="NCBI Taxonomy" id="75291"/>
    <lineage>
        <taxon>Bacteria</taxon>
        <taxon>Bacillati</taxon>
        <taxon>Actinomycetota</taxon>
        <taxon>Actinomycetes</taxon>
        <taxon>Pseudonocardiales</taxon>
        <taxon>Pseudonocardiaceae</taxon>
        <taxon>Pseudonocardia</taxon>
    </lineage>
</organism>
<dbReference type="Pfam" id="PF01566">
    <property type="entry name" value="Nramp"/>
    <property type="match status" value="1"/>
</dbReference>
<keyword evidence="4 6" id="KW-1133">Transmembrane helix</keyword>
<feature type="transmembrane region" description="Helical" evidence="6">
    <location>
        <begin position="333"/>
        <end position="351"/>
    </location>
</feature>
<keyword evidence="5 6" id="KW-0472">Membrane</keyword>
<keyword evidence="3 6" id="KW-0812">Transmembrane</keyword>
<reference evidence="7 8" key="1">
    <citation type="submission" date="2022-03" db="EMBL/GenBank/DDBJ databases">
        <title>Pseudonocardia alaer sp. nov., a novel actinomycete isolated from reed forest soil.</title>
        <authorList>
            <person name="Wang L."/>
        </authorList>
    </citation>
    <scope>NUCLEOTIDE SEQUENCE [LARGE SCALE GENOMIC DNA]</scope>
    <source>
        <strain evidence="7 8">Y-16303</strain>
    </source>
</reference>
<evidence type="ECO:0000313" key="8">
    <source>
        <dbReference type="Proteomes" id="UP001299970"/>
    </source>
</evidence>
<dbReference type="NCBIfam" id="NF037982">
    <property type="entry name" value="Nramp_1"/>
    <property type="match status" value="1"/>
</dbReference>
<feature type="transmembrane region" description="Helical" evidence="6">
    <location>
        <begin position="201"/>
        <end position="224"/>
    </location>
</feature>
<evidence type="ECO:0000256" key="5">
    <source>
        <dbReference type="ARBA" id="ARBA00023136"/>
    </source>
</evidence>
<dbReference type="HAMAP" id="MF_00221">
    <property type="entry name" value="NRAMP"/>
    <property type="match status" value="1"/>
</dbReference>
<name>A0ABS9TPT0_9PSEU</name>
<dbReference type="Proteomes" id="UP001299970">
    <property type="component" value="Unassembled WGS sequence"/>
</dbReference>
<keyword evidence="6" id="KW-1003">Cell membrane</keyword>
<keyword evidence="8" id="KW-1185">Reference proteome</keyword>
<evidence type="ECO:0000256" key="6">
    <source>
        <dbReference type="HAMAP-Rule" id="MF_00221"/>
    </source>
</evidence>
<feature type="transmembrane region" description="Helical" evidence="6">
    <location>
        <begin position="397"/>
        <end position="417"/>
    </location>
</feature>
<evidence type="ECO:0000313" key="7">
    <source>
        <dbReference type="EMBL" id="MCH6170550.1"/>
    </source>
</evidence>
<dbReference type="EMBL" id="JAKXMK010000033">
    <property type="protein sequence ID" value="MCH6170550.1"/>
    <property type="molecule type" value="Genomic_DNA"/>
</dbReference>
<feature type="transmembrane region" description="Helical" evidence="6">
    <location>
        <begin position="296"/>
        <end position="321"/>
    </location>
</feature>
<dbReference type="PANTHER" id="PTHR11706">
    <property type="entry name" value="SOLUTE CARRIER PROTEIN FAMILY 11 MEMBER"/>
    <property type="match status" value="1"/>
</dbReference>
<dbReference type="NCBIfam" id="TIGR01197">
    <property type="entry name" value="nramp"/>
    <property type="match status" value="1"/>
</dbReference>
<comment type="similarity">
    <text evidence="6">Belongs to the NRAMP family.</text>
</comment>
<dbReference type="RefSeq" id="WP_241041356.1">
    <property type="nucleotide sequence ID" value="NZ_BAAAJF010000050.1"/>
</dbReference>
<protein>
    <recommendedName>
        <fullName evidence="6">Divalent metal cation transporter MntH</fullName>
    </recommendedName>
</protein>
<dbReference type="InterPro" id="IPR001046">
    <property type="entry name" value="NRAMP_fam"/>
</dbReference>
<dbReference type="NCBIfam" id="NF001923">
    <property type="entry name" value="PRK00701.1"/>
    <property type="match status" value="1"/>
</dbReference>
<accession>A0ABS9TPT0</accession>
<gene>
    <name evidence="6" type="primary">mntH</name>
    <name evidence="7" type="ORF">MMF94_33015</name>
</gene>
<feature type="transmembrane region" description="Helical" evidence="6">
    <location>
        <begin position="245"/>
        <end position="270"/>
    </location>
</feature>
<evidence type="ECO:0000256" key="2">
    <source>
        <dbReference type="ARBA" id="ARBA00022448"/>
    </source>
</evidence>
<comment type="subcellular location">
    <subcellularLocation>
        <location evidence="6">Cell membrane</location>
        <topology evidence="6">Multi-pass membrane protein</topology>
    </subcellularLocation>
    <subcellularLocation>
        <location evidence="1">Membrane</location>
        <topology evidence="1">Multi-pass membrane protein</topology>
    </subcellularLocation>
</comment>
<feature type="transmembrane region" description="Helical" evidence="6">
    <location>
        <begin position="129"/>
        <end position="148"/>
    </location>
</feature>
<dbReference type="PRINTS" id="PR00447">
    <property type="entry name" value="NATRESASSCMP"/>
</dbReference>
<comment type="function">
    <text evidence="6">H(+)-stimulated, divalent metal cation uptake system.</text>
</comment>
<feature type="transmembrane region" description="Helical" evidence="6">
    <location>
        <begin position="160"/>
        <end position="181"/>
    </location>
</feature>
<proteinExistence type="inferred from homology"/>
<evidence type="ECO:0000256" key="3">
    <source>
        <dbReference type="ARBA" id="ARBA00022692"/>
    </source>
</evidence>
<evidence type="ECO:0000256" key="4">
    <source>
        <dbReference type="ARBA" id="ARBA00022989"/>
    </source>
</evidence>
<feature type="transmembrane region" description="Helical" evidence="6">
    <location>
        <begin position="58"/>
        <end position="80"/>
    </location>
</feature>
<keyword evidence="6" id="KW-0769">Symport</keyword>
<dbReference type="PANTHER" id="PTHR11706:SF33">
    <property type="entry name" value="NATURAL RESISTANCE-ASSOCIATED MACROPHAGE PROTEIN 2"/>
    <property type="match status" value="1"/>
</dbReference>